<dbReference type="RefSeq" id="WP_133502517.1">
    <property type="nucleotide sequence ID" value="NZ_SNXC01000009.1"/>
</dbReference>
<dbReference type="GO" id="GO:0009446">
    <property type="term" value="P:putrescine biosynthetic process"/>
    <property type="evidence" value="ECO:0007669"/>
    <property type="project" value="InterPro"/>
</dbReference>
<dbReference type="Gene3D" id="3.75.10.10">
    <property type="entry name" value="L-arginine/glycine Amidinotransferase, Chain A"/>
    <property type="match status" value="1"/>
</dbReference>
<dbReference type="EMBL" id="SNXC01000009">
    <property type="protein sequence ID" value="TDO99676.1"/>
    <property type="molecule type" value="Genomic_DNA"/>
</dbReference>
<gene>
    <name evidence="2" type="ORF">DFP79_0663</name>
</gene>
<proteinExistence type="predicted"/>
<protein>
    <submittedName>
        <fullName evidence="2">Agmatine deiminase</fullName>
    </submittedName>
</protein>
<keyword evidence="1" id="KW-0378">Hydrolase</keyword>
<dbReference type="AlphaFoldDB" id="A0A4R6ME24"/>
<dbReference type="InterPro" id="IPR007466">
    <property type="entry name" value="Peptidyl-Arg-deiminase_porph"/>
</dbReference>
<dbReference type="PANTHER" id="PTHR31377:SF0">
    <property type="entry name" value="AGMATINE DEIMINASE-RELATED"/>
    <property type="match status" value="1"/>
</dbReference>
<comment type="caution">
    <text evidence="2">The sequence shown here is derived from an EMBL/GenBank/DDBJ whole genome shotgun (WGS) entry which is preliminary data.</text>
</comment>
<organism evidence="2 3">
    <name type="scientific">Marinomonas balearica</name>
    <dbReference type="NCBI Taxonomy" id="491947"/>
    <lineage>
        <taxon>Bacteria</taxon>
        <taxon>Pseudomonadati</taxon>
        <taxon>Pseudomonadota</taxon>
        <taxon>Gammaproteobacteria</taxon>
        <taxon>Oceanospirillales</taxon>
        <taxon>Oceanospirillaceae</taxon>
        <taxon>Marinomonas</taxon>
    </lineage>
</organism>
<accession>A0A4R6ME24</accession>
<dbReference type="GO" id="GO:0004668">
    <property type="term" value="F:protein-arginine deiminase activity"/>
    <property type="evidence" value="ECO:0007669"/>
    <property type="project" value="InterPro"/>
</dbReference>
<evidence type="ECO:0000313" key="2">
    <source>
        <dbReference type="EMBL" id="TDO99676.1"/>
    </source>
</evidence>
<dbReference type="Pfam" id="PF04371">
    <property type="entry name" value="PAD_porph"/>
    <property type="match status" value="1"/>
</dbReference>
<name>A0A4R6ME24_9GAMM</name>
<keyword evidence="3" id="KW-1185">Reference proteome</keyword>
<dbReference type="PANTHER" id="PTHR31377">
    <property type="entry name" value="AGMATINE DEIMINASE-RELATED"/>
    <property type="match status" value="1"/>
</dbReference>
<sequence>MVEIETTVRLPADWESHTRSWIIWPYQEEFSGEQICKIKACLKQLVQTILKYEPVTVIVRPEDADEIQNVFDFSSEIAPDIEIHSTELTWARDFMPLFVEDGKGGVTAIGWHFNAWSKKSKSNHEPYTMSDWFSEVTCETVNTSSINDIDKLHSLGCIQSDGEGTLLVTKQNMLEEYQDDALTEADIESILKRELGAEKVIWLENGIWGDNLAQGHVSGLASFASPGVVVTMFSEDSDHPNTDAFSQNKQILTSSTDAKGRLIEVIEIPQPMTVLWEDKPLPLSYVNFYPVKGAILVPVFDDPHDEKALEVYRTLFPNLDVVAIEALPFFRNGGGLHSLLAPQPSIQ</sequence>
<evidence type="ECO:0000313" key="3">
    <source>
        <dbReference type="Proteomes" id="UP000294656"/>
    </source>
</evidence>
<evidence type="ECO:0000256" key="1">
    <source>
        <dbReference type="ARBA" id="ARBA00022801"/>
    </source>
</evidence>
<dbReference type="SUPFAM" id="SSF55909">
    <property type="entry name" value="Pentein"/>
    <property type="match status" value="1"/>
</dbReference>
<dbReference type="GO" id="GO:0047632">
    <property type="term" value="F:agmatine deiminase activity"/>
    <property type="evidence" value="ECO:0007669"/>
    <property type="project" value="TreeGrafter"/>
</dbReference>
<dbReference type="OrthoDB" id="9808013at2"/>
<dbReference type="Proteomes" id="UP000294656">
    <property type="component" value="Unassembled WGS sequence"/>
</dbReference>
<reference evidence="2 3" key="1">
    <citation type="submission" date="2019-03" db="EMBL/GenBank/DDBJ databases">
        <title>Genomic Encyclopedia of Type Strains, Phase III (KMG-III): the genomes of soil and plant-associated and newly described type strains.</title>
        <authorList>
            <person name="Whitman W."/>
        </authorList>
    </citation>
    <scope>NUCLEOTIDE SEQUENCE [LARGE SCALE GENOMIC DNA]</scope>
    <source>
        <strain evidence="2 3">CECT 7378</strain>
    </source>
</reference>